<dbReference type="Proteomes" id="UP001189429">
    <property type="component" value="Unassembled WGS sequence"/>
</dbReference>
<accession>A0ABN9RMI1</accession>
<dbReference type="EMBL" id="CAUYUJ010007335">
    <property type="protein sequence ID" value="CAK0820371.1"/>
    <property type="molecule type" value="Genomic_DNA"/>
</dbReference>
<organism evidence="1 2">
    <name type="scientific">Prorocentrum cordatum</name>
    <dbReference type="NCBI Taxonomy" id="2364126"/>
    <lineage>
        <taxon>Eukaryota</taxon>
        <taxon>Sar</taxon>
        <taxon>Alveolata</taxon>
        <taxon>Dinophyceae</taxon>
        <taxon>Prorocentrales</taxon>
        <taxon>Prorocentraceae</taxon>
        <taxon>Prorocentrum</taxon>
    </lineage>
</organism>
<protein>
    <submittedName>
        <fullName evidence="1">Uncharacterized protein</fullName>
    </submittedName>
</protein>
<comment type="caution">
    <text evidence="1">The sequence shown here is derived from an EMBL/GenBank/DDBJ whole genome shotgun (WGS) entry which is preliminary data.</text>
</comment>
<sequence>MQFLRLFTRLLSLVFVLLTVAAGVLVPTMTIAGGFLLARAPSNMDPWRWSPTFPVGRTAVVNDGKASRQVHTAGASSLLTGQSRFVVDGVTRRRGARLSSRALARGL</sequence>
<reference evidence="1" key="1">
    <citation type="submission" date="2023-10" db="EMBL/GenBank/DDBJ databases">
        <authorList>
            <person name="Chen Y."/>
            <person name="Shah S."/>
            <person name="Dougan E. K."/>
            <person name="Thang M."/>
            <person name="Chan C."/>
        </authorList>
    </citation>
    <scope>NUCLEOTIDE SEQUENCE [LARGE SCALE GENOMIC DNA]</scope>
</reference>
<gene>
    <name evidence="1" type="ORF">PCOR1329_LOCUS22075</name>
</gene>
<evidence type="ECO:0000313" key="1">
    <source>
        <dbReference type="EMBL" id="CAK0820371.1"/>
    </source>
</evidence>
<name>A0ABN9RMI1_9DINO</name>
<proteinExistence type="predicted"/>
<keyword evidence="2" id="KW-1185">Reference proteome</keyword>
<evidence type="ECO:0000313" key="2">
    <source>
        <dbReference type="Proteomes" id="UP001189429"/>
    </source>
</evidence>